<keyword evidence="5" id="KW-0732">Signal</keyword>
<keyword evidence="3" id="KW-0998">Cell outer membrane</keyword>
<dbReference type="InterPro" id="IPR006664">
    <property type="entry name" value="OMP_bac"/>
</dbReference>
<organism evidence="7">
    <name type="scientific">uncultured Dysgonomonas sp</name>
    <dbReference type="NCBI Taxonomy" id="206096"/>
    <lineage>
        <taxon>Bacteria</taxon>
        <taxon>Pseudomonadati</taxon>
        <taxon>Bacteroidota</taxon>
        <taxon>Bacteroidia</taxon>
        <taxon>Bacteroidales</taxon>
        <taxon>Dysgonomonadaceae</taxon>
        <taxon>Dysgonomonas</taxon>
        <taxon>environmental samples</taxon>
    </lineage>
</organism>
<dbReference type="InterPro" id="IPR006665">
    <property type="entry name" value="OmpA-like"/>
</dbReference>
<proteinExistence type="predicted"/>
<dbReference type="EMBL" id="FLUL01000001">
    <property type="protein sequence ID" value="SBV92767.1"/>
    <property type="molecule type" value="Genomic_DNA"/>
</dbReference>
<evidence type="ECO:0000256" key="4">
    <source>
        <dbReference type="PROSITE-ProRule" id="PRU00473"/>
    </source>
</evidence>
<evidence type="ECO:0000256" key="5">
    <source>
        <dbReference type="SAM" id="SignalP"/>
    </source>
</evidence>
<feature type="signal peptide" evidence="5">
    <location>
        <begin position="1"/>
        <end position="23"/>
    </location>
</feature>
<evidence type="ECO:0000256" key="1">
    <source>
        <dbReference type="ARBA" id="ARBA00004442"/>
    </source>
</evidence>
<dbReference type="AlphaFoldDB" id="A0A212J026"/>
<dbReference type="PANTHER" id="PTHR30329:SF21">
    <property type="entry name" value="LIPOPROTEIN YIAD-RELATED"/>
    <property type="match status" value="1"/>
</dbReference>
<name>A0A212J026_9BACT</name>
<dbReference type="RefSeq" id="WP_296946663.1">
    <property type="nucleotide sequence ID" value="NZ_LT599021.1"/>
</dbReference>
<keyword evidence="2 4" id="KW-0472">Membrane</keyword>
<evidence type="ECO:0000259" key="6">
    <source>
        <dbReference type="PROSITE" id="PS51123"/>
    </source>
</evidence>
<dbReference type="Pfam" id="PF00691">
    <property type="entry name" value="OmpA"/>
    <property type="match status" value="1"/>
</dbReference>
<dbReference type="InterPro" id="IPR036737">
    <property type="entry name" value="OmpA-like_sf"/>
</dbReference>
<dbReference type="GO" id="GO:0009279">
    <property type="term" value="C:cell outer membrane"/>
    <property type="evidence" value="ECO:0007669"/>
    <property type="project" value="UniProtKB-SubCell"/>
</dbReference>
<protein>
    <recommendedName>
        <fullName evidence="6">OmpA-like domain-containing protein</fullName>
    </recommendedName>
</protein>
<accession>A0A212J026</accession>
<sequence>MKKNYLIYILLFGLLSPLCPAVAQDISSGVINPEEKTKKAWEVGVGASIFNFSRIDFTNFQKATDNYKLGMHLRHSIIGPHLYIARELNTHFYQDVQGNLSFTEQYVDGKDKLKTAFMVGPGLQWRLGEYFGSKYVDPFFRVGVNYMKKNFDMKYTGSEGTLPEEMSWVLENLYNKDGIDRNEMFPVAFGIGLNAWLNDRFGIALQGDWLMMPHKNVANSTQGTVRLMWRLGGKSKKAQPVVQYVDVEKIIQSPPQIIEKIVEIPATVVETPSTELCELFNNIYFEFDKSDIRPESNETLDKIANILNNNTAKKYLITGYTDARGSAEYNIGLSRRRAASVIKALEDRGVPADILKSRGVGKKISYAPVSESHIVREGDRKVTVEIITNIGYWNFMPKRDY</sequence>
<feature type="domain" description="OmpA-like" evidence="6">
    <location>
        <begin position="272"/>
        <end position="390"/>
    </location>
</feature>
<evidence type="ECO:0000256" key="3">
    <source>
        <dbReference type="ARBA" id="ARBA00023237"/>
    </source>
</evidence>
<reference evidence="7" key="1">
    <citation type="submission" date="2016-04" db="EMBL/GenBank/DDBJ databases">
        <authorList>
            <person name="Evans L.H."/>
            <person name="Alamgir A."/>
            <person name="Owens N."/>
            <person name="Weber N.D."/>
            <person name="Virtaneva K."/>
            <person name="Barbian K."/>
            <person name="Babar A."/>
            <person name="Rosenke K."/>
        </authorList>
    </citation>
    <scope>NUCLEOTIDE SEQUENCE</scope>
    <source>
        <strain evidence="7">86-2</strain>
    </source>
</reference>
<evidence type="ECO:0000256" key="2">
    <source>
        <dbReference type="ARBA" id="ARBA00023136"/>
    </source>
</evidence>
<dbReference type="PROSITE" id="PS51123">
    <property type="entry name" value="OMPA_2"/>
    <property type="match status" value="1"/>
</dbReference>
<dbReference type="SUPFAM" id="SSF103088">
    <property type="entry name" value="OmpA-like"/>
    <property type="match status" value="1"/>
</dbReference>
<dbReference type="PANTHER" id="PTHR30329">
    <property type="entry name" value="STATOR ELEMENT OF FLAGELLAR MOTOR COMPLEX"/>
    <property type="match status" value="1"/>
</dbReference>
<dbReference type="PRINTS" id="PR01021">
    <property type="entry name" value="OMPADOMAIN"/>
</dbReference>
<dbReference type="Gene3D" id="3.30.1330.60">
    <property type="entry name" value="OmpA-like domain"/>
    <property type="match status" value="1"/>
</dbReference>
<dbReference type="InterPro" id="IPR050330">
    <property type="entry name" value="Bact_OuterMem_StrucFunc"/>
</dbReference>
<gene>
    <name evidence="7" type="ORF">KL86DYS2_10422</name>
</gene>
<dbReference type="CDD" id="cd07185">
    <property type="entry name" value="OmpA_C-like"/>
    <property type="match status" value="1"/>
</dbReference>
<feature type="chain" id="PRO_5012103460" description="OmpA-like domain-containing protein" evidence="5">
    <location>
        <begin position="24"/>
        <end position="401"/>
    </location>
</feature>
<comment type="subcellular location">
    <subcellularLocation>
        <location evidence="1">Cell outer membrane</location>
    </subcellularLocation>
</comment>
<evidence type="ECO:0000313" key="7">
    <source>
        <dbReference type="EMBL" id="SBV92767.1"/>
    </source>
</evidence>